<feature type="region of interest" description="Disordered" evidence="1">
    <location>
        <begin position="698"/>
        <end position="719"/>
    </location>
</feature>
<reference evidence="2 3" key="1">
    <citation type="submission" date="2017-08" db="EMBL/GenBank/DDBJ databases">
        <title>Acidophilic green algal genome provides insights into adaptation to an acidic environment.</title>
        <authorList>
            <person name="Hirooka S."/>
            <person name="Hirose Y."/>
            <person name="Kanesaki Y."/>
            <person name="Higuchi S."/>
            <person name="Fujiwara T."/>
            <person name="Onuma R."/>
            <person name="Era A."/>
            <person name="Ohbayashi R."/>
            <person name="Uzuka A."/>
            <person name="Nozaki H."/>
            <person name="Yoshikawa H."/>
            <person name="Miyagishima S.Y."/>
        </authorList>
    </citation>
    <scope>NUCLEOTIDE SEQUENCE [LARGE SCALE GENOMIC DNA]</scope>
    <source>
        <strain evidence="2 3">NIES-2499</strain>
    </source>
</reference>
<protein>
    <recommendedName>
        <fullName evidence="4">RAP domain-containing protein</fullName>
    </recommendedName>
</protein>
<evidence type="ECO:0008006" key="4">
    <source>
        <dbReference type="Google" id="ProtNLM"/>
    </source>
</evidence>
<evidence type="ECO:0000256" key="1">
    <source>
        <dbReference type="SAM" id="MobiDB-lite"/>
    </source>
</evidence>
<evidence type="ECO:0000313" key="2">
    <source>
        <dbReference type="EMBL" id="GAX72641.1"/>
    </source>
</evidence>
<feature type="compositionally biased region" description="Polar residues" evidence="1">
    <location>
        <begin position="705"/>
        <end position="719"/>
    </location>
</feature>
<gene>
    <name evidence="2" type="ORF">CEUSTIGMA_g97.t1</name>
</gene>
<accession>A0A250WPC6</accession>
<comment type="caution">
    <text evidence="2">The sequence shown here is derived from an EMBL/GenBank/DDBJ whole genome shotgun (WGS) entry which is preliminary data.</text>
</comment>
<evidence type="ECO:0000313" key="3">
    <source>
        <dbReference type="Proteomes" id="UP000232323"/>
    </source>
</evidence>
<feature type="region of interest" description="Disordered" evidence="1">
    <location>
        <begin position="620"/>
        <end position="645"/>
    </location>
</feature>
<dbReference type="AlphaFoldDB" id="A0A250WPC6"/>
<organism evidence="2 3">
    <name type="scientific">Chlamydomonas eustigma</name>
    <dbReference type="NCBI Taxonomy" id="1157962"/>
    <lineage>
        <taxon>Eukaryota</taxon>
        <taxon>Viridiplantae</taxon>
        <taxon>Chlorophyta</taxon>
        <taxon>core chlorophytes</taxon>
        <taxon>Chlorophyceae</taxon>
        <taxon>CS clade</taxon>
        <taxon>Chlamydomonadales</taxon>
        <taxon>Chlamydomonadaceae</taxon>
        <taxon>Chlamydomonas</taxon>
    </lineage>
</organism>
<keyword evidence="3" id="KW-1185">Reference proteome</keyword>
<sequence length="1164" mass="127432">MFVVQPSGIPPKLRPRVYQHSRLTQSAVPVMTPESPMDHEPIKHEHAIKLKDQGYGFSEAENGEINQHGKAKLSKGDNGWNKSRLLSKSGSAIPYNSVKHKASARLSTASPQTLFQFSLKEEVQDASEFPAGGVSQSADVSAHASTHLDDENSVDEIKFSSQSLLRALSRYRPQGLVERRWQLSRVCPYNPWQFHTAAQAVINHPDRSLSGLTVQQLAYIMAAYATSRHPAQPAFYEHLGDRISYLMMQQAQKTAEAAALGEVTVKGSDVGSGGRSLTLRSVSAAAAACARLGIRHTSLFATLSAWMKGMIRGRALKPRSKDQGGWLSMTLWSFTQLRLYDKKLWQEVSQLLQSEPHWLSLLDANDSLRIAWACTMAHHQDAVLMYSLQSRLVTQVGKLSMLDIGNAWSVLASMSWAPQTVVSALVKASTVKVNSLPPPVLVKTLIALAAMHKNMPKHGSSDQINKLESGGQTGLSQEQLKDFLDELVLWSSNKMMNFSSQEASAALHALSSLRYQNVKCLDRICHFLVHPRWRLLARMSRQQLSVTLQSLAALHHYHEAVTSTAAGLIVQRSQSYLESLIKTQKNLETGAHVFSQVSHIHSSTMRVTIDEAMEKISEDVSPELSTTSVQDPGPSPSPSNALPSHGLISRAENYMQCSETMSLLTALSEALVLHRHADKDLNAKVTLLILQAKGEAESTFLPPEDSTQPESRGSQQSVSENRSVLNSFLSRTALAFGLLGDVRVSHELLHVCLRDPQALALQSKKDLPATSKLDLASHAVRLTCAACLSGHPQANALLQTLPYVLHSAETMTSLSPPELQQAKATSARYSVWGVVECIGLEAFLLLVVTAGLDEGHRQRALSPLTIKDVVKIKVDSATEFRSVLSAVHGAGEGGRTEQGSVWNAELSLMWPQIITSIRGRLVSAWRRMRERRLEGSGVQLKALADGLQSLLDDRLEVSNRQHGHLTQQSEAAGAVSNAAIVKRRSKSSLRGSGQALPYAPKIVCSILHACDPSQMLMADVAVLFSDIKVLGSLFTGYSRRANLRMGVDVKGLAVLVVFEDDIIRTGVHTSTRGREQAVQSTIKDSHAHIVRSKTGSRSEGVPKEEEEAEELVPGYSMLSTVAALRVRILSELGWMVVLLPAREWAEKDKGGAQRVMDFLSALIF</sequence>
<dbReference type="OrthoDB" id="10684211at2759"/>
<dbReference type="Proteomes" id="UP000232323">
    <property type="component" value="Unassembled WGS sequence"/>
</dbReference>
<dbReference type="EMBL" id="BEGY01000001">
    <property type="protein sequence ID" value="GAX72641.1"/>
    <property type="molecule type" value="Genomic_DNA"/>
</dbReference>
<name>A0A250WPC6_9CHLO</name>
<proteinExistence type="predicted"/>